<keyword evidence="2" id="KW-0732">Signal</keyword>
<name>A0AAD4SDN8_9MAGN</name>
<feature type="region of interest" description="Disordered" evidence="1">
    <location>
        <begin position="221"/>
        <end position="252"/>
    </location>
</feature>
<reference evidence="3" key="1">
    <citation type="submission" date="2022-04" db="EMBL/GenBank/DDBJ databases">
        <title>A functionally conserved STORR gene fusion in Papaver species that diverged 16.8 million years ago.</title>
        <authorList>
            <person name="Catania T."/>
        </authorList>
    </citation>
    <scope>NUCLEOTIDE SEQUENCE</scope>
    <source>
        <strain evidence="3">S-188037</strain>
    </source>
</reference>
<comment type="caution">
    <text evidence="3">The sequence shown here is derived from an EMBL/GenBank/DDBJ whole genome shotgun (WGS) entry which is preliminary data.</text>
</comment>
<evidence type="ECO:0000313" key="4">
    <source>
        <dbReference type="Proteomes" id="UP001202328"/>
    </source>
</evidence>
<dbReference type="Proteomes" id="UP001202328">
    <property type="component" value="Unassembled WGS sequence"/>
</dbReference>
<feature type="non-terminal residue" evidence="3">
    <location>
        <position position="425"/>
    </location>
</feature>
<feature type="region of interest" description="Disordered" evidence="1">
    <location>
        <begin position="378"/>
        <end position="425"/>
    </location>
</feature>
<feature type="chain" id="PRO_5042265507" description="Saposin B-type domain-containing protein" evidence="2">
    <location>
        <begin position="27"/>
        <end position="425"/>
    </location>
</feature>
<dbReference type="PANTHER" id="PTHR36058">
    <property type="entry name" value="NUCLEOPHOSMIN"/>
    <property type="match status" value="1"/>
</dbReference>
<protein>
    <recommendedName>
        <fullName evidence="5">Saposin B-type domain-containing protein</fullName>
    </recommendedName>
</protein>
<dbReference type="AlphaFoldDB" id="A0AAD4SDN8"/>
<dbReference type="PANTHER" id="PTHR36058:SF1">
    <property type="entry name" value="NUCLEOPHOSMIN"/>
    <property type="match status" value="1"/>
</dbReference>
<feature type="signal peptide" evidence="2">
    <location>
        <begin position="1"/>
        <end position="26"/>
    </location>
</feature>
<dbReference type="EMBL" id="JAJJMB010011750">
    <property type="protein sequence ID" value="KAI3900114.1"/>
    <property type="molecule type" value="Genomic_DNA"/>
</dbReference>
<accession>A0AAD4SDN8</accession>
<evidence type="ECO:0000313" key="3">
    <source>
        <dbReference type="EMBL" id="KAI3900114.1"/>
    </source>
</evidence>
<evidence type="ECO:0008006" key="5">
    <source>
        <dbReference type="Google" id="ProtNLM"/>
    </source>
</evidence>
<organism evidence="3 4">
    <name type="scientific">Papaver atlanticum</name>
    <dbReference type="NCBI Taxonomy" id="357466"/>
    <lineage>
        <taxon>Eukaryota</taxon>
        <taxon>Viridiplantae</taxon>
        <taxon>Streptophyta</taxon>
        <taxon>Embryophyta</taxon>
        <taxon>Tracheophyta</taxon>
        <taxon>Spermatophyta</taxon>
        <taxon>Magnoliopsida</taxon>
        <taxon>Ranunculales</taxon>
        <taxon>Papaveraceae</taxon>
        <taxon>Papaveroideae</taxon>
        <taxon>Papaver</taxon>
    </lineage>
</organism>
<feature type="compositionally biased region" description="Acidic residues" evidence="1">
    <location>
        <begin position="223"/>
        <end position="237"/>
    </location>
</feature>
<sequence>MELKISSVLLIFSVLLISSCIPVSYSAKKPVLTARKEDIPFIKCQVCEKLASQLHQQVNKKQTQISPKKVTEFDIIEIAENVCNLKKEEGDWILKIDIVENGKKLELVEQDTEGECNSECKTIERACQEILGLSDTDVAEYMFKAKPKIDVLVNYLCKDLTKACSVKPPAVPKNRAPGEPFIPKSDKQAEMERIMRSMQGMPGAPGMKMYSKDDLLKKNFGAEEGDEDDDDDDDGDQQDFPSNLGKVLREKESAKEDWMKKITKKISKTGAALKIRANKATRKIQQCLLNMILKEDASRNATQSNKLIKRFWSYLILMLLNYVFKAKPKIDVLGKYLCKDLINACSVKPPAVHKENLLYQSHKQAEMERILRSMQDDFGAENGDEDHQQDFPSNLGKALRENENAKQDWKKKFTKKISDSDTTLK</sequence>
<dbReference type="PROSITE" id="PS51257">
    <property type="entry name" value="PROKAR_LIPOPROTEIN"/>
    <property type="match status" value="1"/>
</dbReference>
<keyword evidence="4" id="KW-1185">Reference proteome</keyword>
<evidence type="ECO:0000256" key="1">
    <source>
        <dbReference type="SAM" id="MobiDB-lite"/>
    </source>
</evidence>
<evidence type="ECO:0000256" key="2">
    <source>
        <dbReference type="SAM" id="SignalP"/>
    </source>
</evidence>
<feature type="compositionally biased region" description="Basic and acidic residues" evidence="1">
    <location>
        <begin position="398"/>
        <end position="425"/>
    </location>
</feature>
<proteinExistence type="predicted"/>
<gene>
    <name evidence="3" type="ORF">MKW98_001014</name>
</gene>